<dbReference type="EMBL" id="JAGSOJ010000004">
    <property type="protein sequence ID" value="MCM1992003.1"/>
    <property type="molecule type" value="Genomic_DNA"/>
</dbReference>
<evidence type="ECO:0000313" key="4">
    <source>
        <dbReference type="Proteomes" id="UP001056429"/>
    </source>
</evidence>
<organism evidence="3 4">
    <name type="scientific">Oceanirhabdus seepicola</name>
    <dbReference type="NCBI Taxonomy" id="2828781"/>
    <lineage>
        <taxon>Bacteria</taxon>
        <taxon>Bacillati</taxon>
        <taxon>Bacillota</taxon>
        <taxon>Clostridia</taxon>
        <taxon>Eubacteriales</taxon>
        <taxon>Clostridiaceae</taxon>
        <taxon>Oceanirhabdus</taxon>
    </lineage>
</organism>
<keyword evidence="1" id="KW-1133">Transmembrane helix</keyword>
<dbReference type="InterPro" id="IPR036938">
    <property type="entry name" value="PAP2/HPO_sf"/>
</dbReference>
<evidence type="ECO:0000259" key="2">
    <source>
        <dbReference type="Pfam" id="PF01569"/>
    </source>
</evidence>
<dbReference type="InterPro" id="IPR000326">
    <property type="entry name" value="PAP2/HPO"/>
</dbReference>
<feature type="transmembrane region" description="Helical" evidence="1">
    <location>
        <begin position="132"/>
        <end position="151"/>
    </location>
</feature>
<sequence>MSIRKLFDKYNHFLYLLLFIPTLIIFTLLQGYINPQYIMHSPIDDYIPFISGFIIFYVIWYAYIGWCFIYMGLRSRSEFMKYFKFIFFGTIISYFIYMLFPNGQNLRNPLATTDVFSYTINLIRSVDPPTNVFPSLHVYNSLGVFFAVSSYYRNDKRYLSITLHLILSLLICASTVFIKQHSILDVSASVILAFLLYFRIYLIPRLQSKSELSEIK</sequence>
<name>A0A9J6P5X6_9CLOT</name>
<accession>A0A9J6P5X6</accession>
<dbReference type="Pfam" id="PF01569">
    <property type="entry name" value="PAP2"/>
    <property type="match status" value="1"/>
</dbReference>
<keyword evidence="1" id="KW-0472">Membrane</keyword>
<reference evidence="3" key="2">
    <citation type="submission" date="2021-04" db="EMBL/GenBank/DDBJ databases">
        <authorList>
            <person name="Dong X."/>
        </authorList>
    </citation>
    <scope>NUCLEOTIDE SEQUENCE</scope>
    <source>
        <strain evidence="3">ZWT</strain>
    </source>
</reference>
<dbReference type="AlphaFoldDB" id="A0A9J6P5X6"/>
<dbReference type="Gene3D" id="1.20.144.10">
    <property type="entry name" value="Phosphatidic acid phosphatase type 2/haloperoxidase"/>
    <property type="match status" value="1"/>
</dbReference>
<feature type="transmembrane region" description="Helical" evidence="1">
    <location>
        <begin position="12"/>
        <end position="34"/>
    </location>
</feature>
<comment type="caution">
    <text evidence="3">The sequence shown here is derived from an EMBL/GenBank/DDBJ whole genome shotgun (WGS) entry which is preliminary data.</text>
</comment>
<keyword evidence="1" id="KW-0812">Transmembrane</keyword>
<dbReference type="Proteomes" id="UP001056429">
    <property type="component" value="Unassembled WGS sequence"/>
</dbReference>
<evidence type="ECO:0000313" key="3">
    <source>
        <dbReference type="EMBL" id="MCM1992003.1"/>
    </source>
</evidence>
<feature type="transmembrane region" description="Helical" evidence="1">
    <location>
        <begin position="158"/>
        <end position="177"/>
    </location>
</feature>
<protein>
    <submittedName>
        <fullName evidence="3">Phosphatase PAP2 family protein</fullName>
    </submittedName>
</protein>
<keyword evidence="4" id="KW-1185">Reference proteome</keyword>
<feature type="transmembrane region" description="Helical" evidence="1">
    <location>
        <begin position="183"/>
        <end position="202"/>
    </location>
</feature>
<feature type="transmembrane region" description="Helical" evidence="1">
    <location>
        <begin position="46"/>
        <end position="70"/>
    </location>
</feature>
<gene>
    <name evidence="3" type="ORF">KDK92_19855</name>
</gene>
<proteinExistence type="predicted"/>
<reference evidence="3" key="1">
    <citation type="journal article" date="2021" name="mSystems">
        <title>Bacteria and Archaea Synergistically Convert Glycine Betaine to Biogenic Methane in the Formosa Cold Seep of the South China Sea.</title>
        <authorList>
            <person name="Li L."/>
            <person name="Zhang W."/>
            <person name="Zhang S."/>
            <person name="Song L."/>
            <person name="Sun Q."/>
            <person name="Zhang H."/>
            <person name="Xiang H."/>
            <person name="Dong X."/>
        </authorList>
    </citation>
    <scope>NUCLEOTIDE SEQUENCE</scope>
    <source>
        <strain evidence="3">ZWT</strain>
    </source>
</reference>
<feature type="domain" description="Phosphatidic acid phosphatase type 2/haloperoxidase" evidence="2">
    <location>
        <begin position="125"/>
        <end position="204"/>
    </location>
</feature>
<dbReference type="SUPFAM" id="SSF48317">
    <property type="entry name" value="Acid phosphatase/Vanadium-dependent haloperoxidase"/>
    <property type="match status" value="1"/>
</dbReference>
<feature type="transmembrane region" description="Helical" evidence="1">
    <location>
        <begin position="82"/>
        <end position="100"/>
    </location>
</feature>
<evidence type="ECO:0000256" key="1">
    <source>
        <dbReference type="SAM" id="Phobius"/>
    </source>
</evidence>